<evidence type="ECO:0000313" key="2">
    <source>
        <dbReference type="Proteomes" id="UP000605992"/>
    </source>
</evidence>
<dbReference type="Proteomes" id="UP000605992">
    <property type="component" value="Unassembled WGS sequence"/>
</dbReference>
<sequence>MTVGSPPSNAQTTEFVVPRSIPTARVIPGPLPHSRLTASPAGSLMPGFSEARLAATGVLRVSSASWSVAYAPTTGANCFRAADRVRRADRLQQMRCDLQVWTKPPMRLV</sequence>
<dbReference type="EMBL" id="BOOR01000017">
    <property type="protein sequence ID" value="GII54364.1"/>
    <property type="molecule type" value="Genomic_DNA"/>
</dbReference>
<accession>A0A8J3XVI9</accession>
<keyword evidence="2" id="KW-1185">Reference proteome</keyword>
<name>A0A8J3XVI9_9ACTN</name>
<gene>
    <name evidence="1" type="ORF">Pth03_27530</name>
</gene>
<evidence type="ECO:0000313" key="1">
    <source>
        <dbReference type="EMBL" id="GII54364.1"/>
    </source>
</evidence>
<dbReference type="AlphaFoldDB" id="A0A8J3XVI9"/>
<protein>
    <submittedName>
        <fullName evidence="1">Uncharacterized protein</fullName>
    </submittedName>
</protein>
<organism evidence="1 2">
    <name type="scientific">Planotetraspora thailandica</name>
    <dbReference type="NCBI Taxonomy" id="487172"/>
    <lineage>
        <taxon>Bacteria</taxon>
        <taxon>Bacillati</taxon>
        <taxon>Actinomycetota</taxon>
        <taxon>Actinomycetes</taxon>
        <taxon>Streptosporangiales</taxon>
        <taxon>Streptosporangiaceae</taxon>
        <taxon>Planotetraspora</taxon>
    </lineage>
</organism>
<proteinExistence type="predicted"/>
<comment type="caution">
    <text evidence="1">The sequence shown here is derived from an EMBL/GenBank/DDBJ whole genome shotgun (WGS) entry which is preliminary data.</text>
</comment>
<reference evidence="1" key="1">
    <citation type="submission" date="2021-01" db="EMBL/GenBank/DDBJ databases">
        <title>Whole genome shotgun sequence of Planotetraspora thailandica NBRC 104271.</title>
        <authorList>
            <person name="Komaki H."/>
            <person name="Tamura T."/>
        </authorList>
    </citation>
    <scope>NUCLEOTIDE SEQUENCE</scope>
    <source>
        <strain evidence="1">NBRC 104271</strain>
    </source>
</reference>